<dbReference type="Pfam" id="PF01202">
    <property type="entry name" value="SKI"/>
    <property type="match status" value="1"/>
</dbReference>
<dbReference type="HAMAP" id="MF_00109">
    <property type="entry name" value="Shikimate_kinase"/>
    <property type="match status" value="1"/>
</dbReference>
<dbReference type="GO" id="GO:0019632">
    <property type="term" value="P:shikimate metabolic process"/>
    <property type="evidence" value="ECO:0007669"/>
    <property type="project" value="TreeGrafter"/>
</dbReference>
<dbReference type="PANTHER" id="PTHR21089">
    <property type="entry name" value="SHIKIMATE DEHYDROGENASE"/>
    <property type="match status" value="1"/>
</dbReference>
<comment type="subunit">
    <text evidence="3">Monomer.</text>
</comment>
<dbReference type="GO" id="GO:0000287">
    <property type="term" value="F:magnesium ion binding"/>
    <property type="evidence" value="ECO:0007669"/>
    <property type="project" value="UniProtKB-UniRule"/>
</dbReference>
<name>A0A1G6WFW5_PEPNI</name>
<feature type="binding site" evidence="3">
    <location>
        <position position="264"/>
    </location>
    <ligand>
        <name>Mg(2+)</name>
        <dbReference type="ChEBI" id="CHEBI:18420"/>
    </ligand>
</feature>
<dbReference type="Pfam" id="PF08501">
    <property type="entry name" value="Shikimate_dh_N"/>
    <property type="match status" value="1"/>
</dbReference>
<comment type="pathway">
    <text evidence="3">Metabolic intermediate biosynthesis; chorismate biosynthesis; chorismate from D-erythrose 4-phosphate and phosphoenolpyruvate: step 5/7.</text>
</comment>
<dbReference type="GO" id="GO:0009423">
    <property type="term" value="P:chorismate biosynthetic process"/>
    <property type="evidence" value="ECO:0007669"/>
    <property type="project" value="UniProtKB-UniRule"/>
</dbReference>
<dbReference type="SUPFAM" id="SSF52540">
    <property type="entry name" value="P-loop containing nucleoside triphosphate hydrolases"/>
    <property type="match status" value="1"/>
</dbReference>
<evidence type="ECO:0000313" key="6">
    <source>
        <dbReference type="Proteomes" id="UP000198995"/>
    </source>
</evidence>
<keyword evidence="3" id="KW-0479">Metal-binding</keyword>
<dbReference type="STRING" id="2741.SAMN04489866_10542"/>
<comment type="caution">
    <text evidence="3">Lacks conserved residue(s) required for the propagation of feature annotation.</text>
</comment>
<dbReference type="GO" id="GO:0009073">
    <property type="term" value="P:aromatic amino acid family biosynthetic process"/>
    <property type="evidence" value="ECO:0007669"/>
    <property type="project" value="UniProtKB-KW"/>
</dbReference>
<dbReference type="PRINTS" id="PR01100">
    <property type="entry name" value="SHIKIMTKNASE"/>
</dbReference>
<dbReference type="InterPro" id="IPR000623">
    <property type="entry name" value="Shikimate_kinase/TSH1"/>
</dbReference>
<proteinExistence type="inferred from homology"/>
<dbReference type="RefSeq" id="WP_091791717.1">
    <property type="nucleotide sequence ID" value="NZ_FNAF01000005.1"/>
</dbReference>
<dbReference type="Gene3D" id="3.40.50.300">
    <property type="entry name" value="P-loop containing nucleotide triphosphate hydrolases"/>
    <property type="match status" value="1"/>
</dbReference>
<comment type="function">
    <text evidence="3">Catalyzes the specific phosphorylation of the 3-hydroxyl group of shikimic acid using ATP as a cosubstrate.</text>
</comment>
<feature type="binding site" evidence="3">
    <location>
        <position position="376"/>
    </location>
    <ligand>
        <name>substrate</name>
    </ligand>
</feature>
<dbReference type="GO" id="GO:0004764">
    <property type="term" value="F:shikimate 3-dehydrogenase (NADP+) activity"/>
    <property type="evidence" value="ECO:0007669"/>
    <property type="project" value="InterPro"/>
</dbReference>
<dbReference type="InterPro" id="IPR027417">
    <property type="entry name" value="P-loop_NTPase"/>
</dbReference>
<comment type="catalytic activity">
    <reaction evidence="3">
        <text>shikimate + ATP = 3-phosphoshikimate + ADP + H(+)</text>
        <dbReference type="Rhea" id="RHEA:13121"/>
        <dbReference type="ChEBI" id="CHEBI:15378"/>
        <dbReference type="ChEBI" id="CHEBI:30616"/>
        <dbReference type="ChEBI" id="CHEBI:36208"/>
        <dbReference type="ChEBI" id="CHEBI:145989"/>
        <dbReference type="ChEBI" id="CHEBI:456216"/>
        <dbReference type="EC" id="2.7.1.71"/>
    </reaction>
</comment>
<protein>
    <recommendedName>
        <fullName evidence="3">Shikimate kinase</fullName>
        <shortName evidence="3">SK</shortName>
        <ecNumber evidence="3">2.7.1.71</ecNumber>
    </recommendedName>
</protein>
<keyword evidence="3" id="KW-0547">Nucleotide-binding</keyword>
<dbReference type="EC" id="2.7.1.71" evidence="3"/>
<dbReference type="OrthoDB" id="9792692at2"/>
<dbReference type="GO" id="GO:0005524">
    <property type="term" value="F:ATP binding"/>
    <property type="evidence" value="ECO:0007669"/>
    <property type="project" value="UniProtKB-UniRule"/>
</dbReference>
<feature type="binding site" evidence="3">
    <location>
        <position position="305"/>
    </location>
    <ligand>
        <name>substrate</name>
    </ligand>
</feature>
<evidence type="ECO:0000313" key="5">
    <source>
        <dbReference type="EMBL" id="SDD64840.1"/>
    </source>
</evidence>
<dbReference type="GO" id="GO:0008652">
    <property type="term" value="P:amino acid biosynthetic process"/>
    <property type="evidence" value="ECO:0007669"/>
    <property type="project" value="UniProtKB-KW"/>
</dbReference>
<dbReference type="GO" id="GO:0005829">
    <property type="term" value="C:cytosol"/>
    <property type="evidence" value="ECO:0007669"/>
    <property type="project" value="TreeGrafter"/>
</dbReference>
<comment type="similarity">
    <text evidence="3">Belongs to the shikimate kinase family.</text>
</comment>
<keyword evidence="3" id="KW-0067">ATP-binding</keyword>
<keyword evidence="3" id="KW-0963">Cytoplasm</keyword>
<feature type="domain" description="Shikimate dehydrogenase substrate binding N-terminal" evidence="4">
    <location>
        <begin position="5"/>
        <end position="78"/>
    </location>
</feature>
<dbReference type="InterPro" id="IPR013708">
    <property type="entry name" value="Shikimate_DH-bd_N"/>
</dbReference>
<dbReference type="GO" id="GO:0004765">
    <property type="term" value="F:shikimate kinase activity"/>
    <property type="evidence" value="ECO:0007669"/>
    <property type="project" value="UniProtKB-UniRule"/>
</dbReference>
<gene>
    <name evidence="3" type="primary">aroK</name>
    <name evidence="5" type="ORF">SAMN04489866_10542</name>
</gene>
<dbReference type="UniPathway" id="UPA00053">
    <property type="reaction ID" value="UER00088"/>
</dbReference>
<comment type="cofactor">
    <cofactor evidence="3">
        <name>Mg(2+)</name>
        <dbReference type="ChEBI" id="CHEBI:18420"/>
    </cofactor>
    <text evidence="3">Binds 1 Mg(2+) ion per subunit.</text>
</comment>
<dbReference type="SUPFAM" id="SSF51735">
    <property type="entry name" value="NAD(P)-binding Rossmann-fold domains"/>
    <property type="match status" value="1"/>
</dbReference>
<dbReference type="Gene3D" id="3.40.50.10860">
    <property type="entry name" value="Leucine Dehydrogenase, chain A, domain 1"/>
    <property type="match status" value="1"/>
</dbReference>
<evidence type="ECO:0000256" key="1">
    <source>
        <dbReference type="ARBA" id="ARBA00004871"/>
    </source>
</evidence>
<feature type="binding site" evidence="3">
    <location>
        <position position="327"/>
    </location>
    <ligand>
        <name>substrate</name>
    </ligand>
</feature>
<dbReference type="InterPro" id="IPR046346">
    <property type="entry name" value="Aminoacid_DH-like_N_sf"/>
</dbReference>
<keyword evidence="3" id="KW-0808">Transferase</keyword>
<dbReference type="PANTHER" id="PTHR21089:SF1">
    <property type="entry name" value="BIFUNCTIONAL 3-DEHYDROQUINATE DEHYDRATASE_SHIKIMATE DEHYDROGENASE, CHLOROPLASTIC"/>
    <property type="match status" value="1"/>
</dbReference>
<feature type="binding site" evidence="3">
    <location>
        <begin position="260"/>
        <end position="265"/>
    </location>
    <ligand>
        <name>ATP</name>
        <dbReference type="ChEBI" id="CHEBI:30616"/>
    </ligand>
</feature>
<dbReference type="InterPro" id="IPR031322">
    <property type="entry name" value="Shikimate/glucono_kinase"/>
</dbReference>
<keyword evidence="6" id="KW-1185">Reference proteome</keyword>
<sequence>MLSGLLGERLGHSYSPAIHAMLGNSHYQLFEVPPADLGAFLARPDLDALNVTIPYKEAVRPYLYAESDAAKAIGCVNSLVRDKLGRWIGHNTDFDGFAYLLDTLSGDVRGKKCLILGGGATSKTVHAVLAARQAGEILHIVRHDGISYDDLPRHQDAEWIINTTPVGMYPKTPAALLHPADFPALEGLVDVIYNPLRSALVLEAQAAGIPASGGLPMLVAQAVYAHGYFTGQPPALARIEEICNRLRSARENIVLIGMPGVGKSTLAQQLADSLDRPWVDLDDVFAAEYGPTGDFITTQGEEAFRRLETALAERYGKESGLIIACGGGIVTRPENEGLLRQNGRIYHLTRPLEDLAWAGRPLSKGGAALAALWAERAPLYRQFADCTLSCTDLPAALTAIKEDYFENTRLKRP</sequence>
<organism evidence="5 6">
    <name type="scientific">Peptococcus niger</name>
    <dbReference type="NCBI Taxonomy" id="2741"/>
    <lineage>
        <taxon>Bacteria</taxon>
        <taxon>Bacillati</taxon>
        <taxon>Bacillota</taxon>
        <taxon>Clostridia</taxon>
        <taxon>Eubacteriales</taxon>
        <taxon>Peptococcaceae</taxon>
        <taxon>Peptococcus</taxon>
    </lineage>
</organism>
<dbReference type="AlphaFoldDB" id="A0A1G6WFW5"/>
<reference evidence="5 6" key="1">
    <citation type="submission" date="2016-10" db="EMBL/GenBank/DDBJ databases">
        <authorList>
            <person name="de Groot N.N."/>
        </authorList>
    </citation>
    <scope>NUCLEOTIDE SEQUENCE [LARGE SCALE GENOMIC DNA]</scope>
    <source>
        <strain evidence="5 6">DSM 20475</strain>
    </source>
</reference>
<dbReference type="Gene3D" id="3.40.50.720">
    <property type="entry name" value="NAD(P)-binding Rossmann-like Domain"/>
    <property type="match status" value="1"/>
</dbReference>
<feature type="binding site" evidence="3">
    <location>
        <position position="282"/>
    </location>
    <ligand>
        <name>substrate</name>
    </ligand>
</feature>
<dbReference type="SUPFAM" id="SSF53223">
    <property type="entry name" value="Aminoacid dehydrogenase-like, N-terminal domain"/>
    <property type="match status" value="1"/>
</dbReference>
<feature type="binding site" evidence="3">
    <location>
        <position position="360"/>
    </location>
    <ligand>
        <name>ATP</name>
        <dbReference type="ChEBI" id="CHEBI:30616"/>
    </ligand>
</feature>
<keyword evidence="3 5" id="KW-0418">Kinase</keyword>
<comment type="subcellular location">
    <subcellularLocation>
        <location evidence="3">Cytoplasm</location>
    </subcellularLocation>
</comment>
<keyword evidence="3" id="KW-0460">Magnesium</keyword>
<dbReference type="EMBL" id="FNAF01000005">
    <property type="protein sequence ID" value="SDD64840.1"/>
    <property type="molecule type" value="Genomic_DNA"/>
</dbReference>
<dbReference type="GO" id="GO:0050661">
    <property type="term" value="F:NADP binding"/>
    <property type="evidence" value="ECO:0007669"/>
    <property type="project" value="TreeGrafter"/>
</dbReference>
<dbReference type="InterPro" id="IPR022893">
    <property type="entry name" value="Shikimate_DH_fam"/>
</dbReference>
<evidence type="ECO:0000259" key="4">
    <source>
        <dbReference type="Pfam" id="PF08501"/>
    </source>
</evidence>
<keyword evidence="3" id="KW-0028">Amino-acid biosynthesis</keyword>
<dbReference type="CDD" id="cd00464">
    <property type="entry name" value="SK"/>
    <property type="match status" value="1"/>
</dbReference>
<accession>A0A1G6WFW5</accession>
<dbReference type="InterPro" id="IPR036291">
    <property type="entry name" value="NAD(P)-bd_dom_sf"/>
</dbReference>
<evidence type="ECO:0000256" key="3">
    <source>
        <dbReference type="HAMAP-Rule" id="MF_00109"/>
    </source>
</evidence>
<evidence type="ECO:0000256" key="2">
    <source>
        <dbReference type="ARBA" id="ARBA00023141"/>
    </source>
</evidence>
<dbReference type="CDD" id="cd01065">
    <property type="entry name" value="NAD_bind_Shikimate_DH"/>
    <property type="match status" value="1"/>
</dbReference>
<comment type="pathway">
    <text evidence="1">Metabolic intermediate biosynthesis; chorismate biosynthesis; chorismate from D-erythrose 4-phosphate and phosphoenolpyruvate: step 4/7.</text>
</comment>
<dbReference type="Proteomes" id="UP000198995">
    <property type="component" value="Unassembled WGS sequence"/>
</dbReference>
<keyword evidence="2 3" id="KW-0057">Aromatic amino acid biosynthesis</keyword>